<organism evidence="1 2">
    <name type="scientific">Desulfocurvibacter africanus subsp. africanus str. Walvis Bay</name>
    <dbReference type="NCBI Taxonomy" id="690850"/>
    <lineage>
        <taxon>Bacteria</taxon>
        <taxon>Pseudomonadati</taxon>
        <taxon>Thermodesulfobacteriota</taxon>
        <taxon>Desulfovibrionia</taxon>
        <taxon>Desulfovibrionales</taxon>
        <taxon>Desulfovibrionaceae</taxon>
        <taxon>Desulfocurvibacter</taxon>
    </lineage>
</organism>
<evidence type="ECO:0000313" key="1">
    <source>
        <dbReference type="EMBL" id="EGJ51211.1"/>
    </source>
</evidence>
<name>F3Z1S6_DESAF</name>
<dbReference type="STRING" id="690850.Desaf_2902"/>
<dbReference type="HOGENOM" id="CLU_1641073_0_0_7"/>
<reference evidence="1 2" key="1">
    <citation type="journal article" date="2011" name="J. Bacteriol.">
        <title>Genome sequence of the mercury-methylating and pleomorphic Desulfovibrio africanus Strain Walvis Bay.</title>
        <authorList>
            <person name="Brown S.D."/>
            <person name="Wall J.D."/>
            <person name="Kucken A.M."/>
            <person name="Gilmour C.C."/>
            <person name="Podar M."/>
            <person name="Brandt C.C."/>
            <person name="Teshima H."/>
            <person name="Detter J.C."/>
            <person name="Han C.S."/>
            <person name="Land M.L."/>
            <person name="Lucas S."/>
            <person name="Han J."/>
            <person name="Pennacchio L."/>
            <person name="Nolan M."/>
            <person name="Pitluck S."/>
            <person name="Woyke T."/>
            <person name="Goodwin L."/>
            <person name="Palumbo A.V."/>
            <person name="Elias D.A."/>
        </authorList>
    </citation>
    <scope>NUCLEOTIDE SEQUENCE [LARGE SCALE GENOMIC DNA]</scope>
    <source>
        <strain evidence="1 2">Walvis Bay</strain>
    </source>
</reference>
<proteinExistence type="predicted"/>
<dbReference type="Proteomes" id="UP000007844">
    <property type="component" value="Chromosome"/>
</dbReference>
<dbReference type="RefSeq" id="WP_014260869.1">
    <property type="nucleotide sequence ID" value="NC_016629.1"/>
</dbReference>
<gene>
    <name evidence="1" type="ORF">Desaf_2902</name>
</gene>
<evidence type="ECO:0000313" key="2">
    <source>
        <dbReference type="Proteomes" id="UP000007844"/>
    </source>
</evidence>
<accession>F3Z1S6</accession>
<sequence length="167" mass="18901">MDVTIIPPDSELPVERAFSLSMTVRTFKGRRDVDIHLFRHTWNPAEEQDYDWDALIGPPIATESSVSPAEIAGSRLVLLESFTREERDRIVDFLTRQYQDRLTAILSRPLTFPIPAGLTGLSQVRAGENIGLVDFSRIRSYTLPIPLRGLYDLNQHKPIIATTETNP</sequence>
<dbReference type="eggNOG" id="ENOG50340SP">
    <property type="taxonomic scope" value="Bacteria"/>
</dbReference>
<dbReference type="AlphaFoldDB" id="F3Z1S6"/>
<dbReference type="KEGG" id="daf:Desaf_2902"/>
<protein>
    <submittedName>
        <fullName evidence="1">Uncharacterized protein</fullName>
    </submittedName>
</protein>
<keyword evidence="2" id="KW-1185">Reference proteome</keyword>
<dbReference type="EMBL" id="CP003221">
    <property type="protein sequence ID" value="EGJ51211.1"/>
    <property type="molecule type" value="Genomic_DNA"/>
</dbReference>